<keyword evidence="1 3" id="KW-0378">Hydrolase</keyword>
<name>A0A2Z3HPG4_9CAUL</name>
<dbReference type="InterPro" id="IPR036866">
    <property type="entry name" value="RibonucZ/Hydroxyglut_hydro"/>
</dbReference>
<dbReference type="Proteomes" id="UP000247763">
    <property type="component" value="Chromosome"/>
</dbReference>
<reference evidence="4" key="1">
    <citation type="submission" date="2018-05" db="EMBL/GenBank/DDBJ databases">
        <title>Genome sequencing of Phenylobacterium sp. HYN0004.</title>
        <authorList>
            <person name="Yi H."/>
            <person name="Baek C."/>
        </authorList>
    </citation>
    <scope>NUCLEOTIDE SEQUENCE [LARGE SCALE GENOMIC DNA]</scope>
    <source>
        <strain evidence="4">HYN0004</strain>
    </source>
</reference>
<organism evidence="3 4">
    <name type="scientific">Phenylobacterium parvum</name>
    <dbReference type="NCBI Taxonomy" id="2201350"/>
    <lineage>
        <taxon>Bacteria</taxon>
        <taxon>Pseudomonadati</taxon>
        <taxon>Pseudomonadota</taxon>
        <taxon>Alphaproteobacteria</taxon>
        <taxon>Caulobacterales</taxon>
        <taxon>Caulobacteraceae</taxon>
        <taxon>Phenylobacterium</taxon>
    </lineage>
</organism>
<keyword evidence="4" id="KW-1185">Reference proteome</keyword>
<feature type="domain" description="Metallo-beta-lactamase" evidence="2">
    <location>
        <begin position="69"/>
        <end position="286"/>
    </location>
</feature>
<evidence type="ECO:0000259" key="2">
    <source>
        <dbReference type="SMART" id="SM00849"/>
    </source>
</evidence>
<dbReference type="PANTHER" id="PTHR46018:SF2">
    <property type="entry name" value="ZINC PHOSPHODIESTERASE ELAC PROTEIN 1"/>
    <property type="match status" value="1"/>
</dbReference>
<protein>
    <submittedName>
        <fullName evidence="3">MBL fold metallo-hydrolase</fullName>
    </submittedName>
</protein>
<dbReference type="Pfam" id="PF12706">
    <property type="entry name" value="Lactamase_B_2"/>
    <property type="match status" value="1"/>
</dbReference>
<evidence type="ECO:0000256" key="1">
    <source>
        <dbReference type="ARBA" id="ARBA00022801"/>
    </source>
</evidence>
<sequence length="359" mass="37769">MFKRIALGLAALLVLVAGGAWVFRGDIALKAMARVMDRNLAATPGSGLPDGLHVVLCGSGSPMPDPNRAGPCTAVIAGQRLFVFDAGAGSVRNLTLMGLPPAQVERAFLTHFHSDHIDGLGELLLQHWAGGAARTPLPVQGPTGVETVVSGLMTAYGPDRGYRIAHHGEAVVPPSGFGGQALTFAPAPDGTPVTLVDEPDLKIRAFSVDHKPVSPAVGYIVEYKGRKAVISGDTDISPRVENAARGADLLVHEALSLRMVGLQKAAAERTGRANLVKIFADITDYHADPEAIATLASRAKVRYLLLTHIVPPLPVRALEGPFLGDSRKAFSGPIRVGRDGDMISLPAGSEDIRVSRRLP</sequence>
<proteinExistence type="predicted"/>
<evidence type="ECO:0000313" key="4">
    <source>
        <dbReference type="Proteomes" id="UP000247763"/>
    </source>
</evidence>
<dbReference type="SUPFAM" id="SSF56281">
    <property type="entry name" value="Metallo-hydrolase/oxidoreductase"/>
    <property type="match status" value="1"/>
</dbReference>
<dbReference type="InterPro" id="IPR001279">
    <property type="entry name" value="Metallo-B-lactamas"/>
</dbReference>
<dbReference type="CDD" id="cd07719">
    <property type="entry name" value="arylsulfatase_AtsA-like_MBL-fold"/>
    <property type="match status" value="1"/>
</dbReference>
<dbReference type="EMBL" id="CP029479">
    <property type="protein sequence ID" value="AWM77172.1"/>
    <property type="molecule type" value="Genomic_DNA"/>
</dbReference>
<dbReference type="OrthoDB" id="9803916at2"/>
<dbReference type="AlphaFoldDB" id="A0A2Z3HPG4"/>
<evidence type="ECO:0000313" key="3">
    <source>
        <dbReference type="EMBL" id="AWM77172.1"/>
    </source>
</evidence>
<dbReference type="Gene3D" id="3.60.15.10">
    <property type="entry name" value="Ribonuclease Z/Hydroxyacylglutathione hydrolase-like"/>
    <property type="match status" value="1"/>
</dbReference>
<gene>
    <name evidence="3" type="ORF">HYN04_04985</name>
</gene>
<accession>A0A2Z3HPG4</accession>
<dbReference type="PANTHER" id="PTHR46018">
    <property type="entry name" value="ZINC PHOSPHODIESTERASE ELAC PROTEIN 1"/>
    <property type="match status" value="1"/>
</dbReference>
<dbReference type="RefSeq" id="WP_110449741.1">
    <property type="nucleotide sequence ID" value="NZ_CP029479.1"/>
</dbReference>
<dbReference type="KEGG" id="phb:HYN04_04985"/>
<dbReference type="InterPro" id="IPR044094">
    <property type="entry name" value="AtsA-like_MBL-fold"/>
</dbReference>
<dbReference type="SMART" id="SM00849">
    <property type="entry name" value="Lactamase_B"/>
    <property type="match status" value="1"/>
</dbReference>
<dbReference type="GO" id="GO:0042781">
    <property type="term" value="F:3'-tRNA processing endoribonuclease activity"/>
    <property type="evidence" value="ECO:0007669"/>
    <property type="project" value="TreeGrafter"/>
</dbReference>